<dbReference type="ESTHER" id="maha5-f3zyh9">
    <property type="family name" value="Abhydrolase_7"/>
</dbReference>
<reference evidence="2" key="1">
    <citation type="submission" date="2010-11" db="EMBL/GenBank/DDBJ databases">
        <title>The complete genome of Mahella australiensis DSM 15567.</title>
        <authorList>
            <consortium name="US DOE Joint Genome Institute (JGI-PGF)"/>
            <person name="Lucas S."/>
            <person name="Copeland A."/>
            <person name="Lapidus A."/>
            <person name="Bruce D."/>
            <person name="Goodwin L."/>
            <person name="Pitluck S."/>
            <person name="Kyrpides N."/>
            <person name="Mavromatis K."/>
            <person name="Pagani I."/>
            <person name="Ivanova N."/>
            <person name="Teshima H."/>
            <person name="Brettin T."/>
            <person name="Detter J.C."/>
            <person name="Han C."/>
            <person name="Tapia R."/>
            <person name="Land M."/>
            <person name="Hauser L."/>
            <person name="Markowitz V."/>
            <person name="Cheng J.-F."/>
            <person name="Hugenholtz P."/>
            <person name="Woyke T."/>
            <person name="Wu D."/>
            <person name="Spring S."/>
            <person name="Pukall R."/>
            <person name="Steenblock K."/>
            <person name="Schneider S."/>
            <person name="Klenk H.-P."/>
            <person name="Eisen J.A."/>
        </authorList>
    </citation>
    <scope>NUCLEOTIDE SEQUENCE [LARGE SCALE GENOMIC DNA]</scope>
    <source>
        <strain evidence="2">DSM 15567 / CIP 107919 / 50-1 BON</strain>
    </source>
</reference>
<dbReference type="KEGG" id="mas:Mahau_1531"/>
<dbReference type="PANTHER" id="PTHR22946:SF8">
    <property type="entry name" value="ACETYL XYLAN ESTERASE DOMAIN-CONTAINING PROTEIN"/>
    <property type="match status" value="1"/>
</dbReference>
<dbReference type="SUPFAM" id="SSF53474">
    <property type="entry name" value="alpha/beta-Hydrolases"/>
    <property type="match status" value="1"/>
</dbReference>
<dbReference type="RefSeq" id="WP_013781150.1">
    <property type="nucleotide sequence ID" value="NC_015520.1"/>
</dbReference>
<dbReference type="InterPro" id="IPR029058">
    <property type="entry name" value="AB_hydrolase_fold"/>
</dbReference>
<dbReference type="eggNOG" id="COG0412">
    <property type="taxonomic scope" value="Bacteria"/>
</dbReference>
<dbReference type="AlphaFoldDB" id="F3ZYH9"/>
<dbReference type="Pfam" id="PF12715">
    <property type="entry name" value="Abhydrolase_7"/>
    <property type="match status" value="1"/>
</dbReference>
<evidence type="ECO:0000313" key="2">
    <source>
        <dbReference type="Proteomes" id="UP000008457"/>
    </source>
</evidence>
<protein>
    <submittedName>
        <fullName evidence="1">Acetyl xylan esterase</fullName>
    </submittedName>
</protein>
<dbReference type="Gene3D" id="3.40.50.1820">
    <property type="entry name" value="alpha/beta hydrolase"/>
    <property type="match status" value="1"/>
</dbReference>
<dbReference type="OrthoDB" id="8183145at2"/>
<gene>
    <name evidence="1" type="ordered locus">Mahau_1531</name>
</gene>
<accession>F3ZYH9</accession>
<dbReference type="HOGENOM" id="CLU_056134_1_0_9"/>
<dbReference type="InterPro" id="IPR025890">
    <property type="entry name" value="Abhydrolase_bac"/>
</dbReference>
<dbReference type="EMBL" id="CP002360">
    <property type="protein sequence ID" value="AEE96721.1"/>
    <property type="molecule type" value="Genomic_DNA"/>
</dbReference>
<keyword evidence="2" id="KW-1185">Reference proteome</keyword>
<name>F3ZYH9_MAHA5</name>
<reference evidence="1 2" key="2">
    <citation type="journal article" date="2011" name="Stand. Genomic Sci.">
        <title>Complete genome sequence of Mahella australiensis type strain (50-1 BON).</title>
        <authorList>
            <person name="Sikorski J."/>
            <person name="Teshima H."/>
            <person name="Nolan M."/>
            <person name="Lucas S."/>
            <person name="Hammon N."/>
            <person name="Deshpande S."/>
            <person name="Cheng J.F."/>
            <person name="Pitluck S."/>
            <person name="Liolios K."/>
            <person name="Pagani I."/>
            <person name="Ivanova N."/>
            <person name="Huntemann M."/>
            <person name="Mavromatis K."/>
            <person name="Ovchinikova G."/>
            <person name="Pati A."/>
            <person name="Tapia R."/>
            <person name="Han C."/>
            <person name="Goodwin L."/>
            <person name="Chen A."/>
            <person name="Palaniappan K."/>
            <person name="Land M."/>
            <person name="Hauser L."/>
            <person name="Ngatchou-Djao O.D."/>
            <person name="Rohde M."/>
            <person name="Pukall R."/>
            <person name="Spring S."/>
            <person name="Abt B."/>
            <person name="Goker M."/>
            <person name="Detter J.C."/>
            <person name="Woyke T."/>
            <person name="Bristow J."/>
            <person name="Markowitz V."/>
            <person name="Hugenholtz P."/>
            <person name="Eisen J.A."/>
            <person name="Kyrpides N.C."/>
            <person name="Klenk H.P."/>
            <person name="Lapidus A."/>
        </authorList>
    </citation>
    <scope>NUCLEOTIDE SEQUENCE [LARGE SCALE GENOMIC DNA]</scope>
    <source>
        <strain evidence="2">DSM 15567 / CIP 107919 / 50-1 BON</strain>
    </source>
</reference>
<dbReference type="Proteomes" id="UP000008457">
    <property type="component" value="Chromosome"/>
</dbReference>
<dbReference type="STRING" id="697281.Mahau_1531"/>
<organism evidence="1 2">
    <name type="scientific">Mahella australiensis (strain DSM 15567 / CIP 107919 / 50-1 BON)</name>
    <dbReference type="NCBI Taxonomy" id="697281"/>
    <lineage>
        <taxon>Bacteria</taxon>
        <taxon>Bacillati</taxon>
        <taxon>Bacillota</taxon>
        <taxon>Clostridia</taxon>
        <taxon>Thermoanaerobacterales</taxon>
        <taxon>Thermoanaerobacterales Family IV. Incertae Sedis</taxon>
        <taxon>Mahella</taxon>
    </lineage>
</organism>
<evidence type="ECO:0000313" key="1">
    <source>
        <dbReference type="EMBL" id="AEE96721.1"/>
    </source>
</evidence>
<sequence>MTDELRPLYSLERLYDTSACSMGFDLTNLSDFEKWRVQLKDKIIELIGEFPDRVPLEPQVLEEKEFNGYIREKVLFHSAPYIDVSAYVLLPKNVNDKVPGVVAVHGHGYGKNDLVGLWEDGTERSVPDGYQKDFALEIVRRGMVVIVPDQMGFGERRELEDSEKGYNTSSCRKLAFWAQMLGKTAVGMRVWDIMRCIDYLQMLPQVDDRRIGCMGISGGGTTTLFTSALDERIKAAIISGYLCTFKDSILSVNHCECNYIPGILKYAEMYDIACMIAPRPLLVESGTHDDIFPIKAVDIAYNHVKDAYTLLKADDKLDRDIFEGRHQISGRKSYDWLKRWL</sequence>
<dbReference type="InterPro" id="IPR050261">
    <property type="entry name" value="FrsA_esterase"/>
</dbReference>
<dbReference type="PANTHER" id="PTHR22946">
    <property type="entry name" value="DIENELACTONE HYDROLASE DOMAIN-CONTAINING PROTEIN-RELATED"/>
    <property type="match status" value="1"/>
</dbReference>
<proteinExistence type="predicted"/>